<proteinExistence type="predicted"/>
<comment type="caution">
    <text evidence="2">The sequence shown here is derived from an EMBL/GenBank/DDBJ whole genome shotgun (WGS) entry which is preliminary data.</text>
</comment>
<reference evidence="3" key="1">
    <citation type="journal article" date="2019" name="Int. J. Syst. Evol. Microbiol.">
        <title>The Global Catalogue of Microorganisms (GCM) 10K type strain sequencing project: providing services to taxonomists for standard genome sequencing and annotation.</title>
        <authorList>
            <consortium name="The Broad Institute Genomics Platform"/>
            <consortium name="The Broad Institute Genome Sequencing Center for Infectious Disease"/>
            <person name="Wu L."/>
            <person name="Ma J."/>
        </authorList>
    </citation>
    <scope>NUCLEOTIDE SEQUENCE [LARGE SCALE GENOMIC DNA]</scope>
    <source>
        <strain evidence="3">NBRC 108723</strain>
    </source>
</reference>
<evidence type="ECO:0000313" key="2">
    <source>
        <dbReference type="EMBL" id="GLT17471.1"/>
    </source>
</evidence>
<feature type="region of interest" description="Disordered" evidence="1">
    <location>
        <begin position="1"/>
        <end position="39"/>
    </location>
</feature>
<feature type="compositionally biased region" description="Polar residues" evidence="1">
    <location>
        <begin position="1"/>
        <end position="12"/>
    </location>
</feature>
<gene>
    <name evidence="2" type="ORF">GCM10007938_12480</name>
</gene>
<keyword evidence="3" id="KW-1185">Reference proteome</keyword>
<evidence type="ECO:0000256" key="1">
    <source>
        <dbReference type="SAM" id="MobiDB-lite"/>
    </source>
</evidence>
<name>A0ABQ6EXL9_9VIBR</name>
<organism evidence="2 3">
    <name type="scientific">Vibrio zhanjiangensis</name>
    <dbReference type="NCBI Taxonomy" id="1046128"/>
    <lineage>
        <taxon>Bacteria</taxon>
        <taxon>Pseudomonadati</taxon>
        <taxon>Pseudomonadota</taxon>
        <taxon>Gammaproteobacteria</taxon>
        <taxon>Vibrionales</taxon>
        <taxon>Vibrionaceae</taxon>
        <taxon>Vibrio</taxon>
    </lineage>
</organism>
<evidence type="ECO:0000313" key="3">
    <source>
        <dbReference type="Proteomes" id="UP001157138"/>
    </source>
</evidence>
<accession>A0ABQ6EXL9</accession>
<dbReference type="EMBL" id="BSPW01000022">
    <property type="protein sequence ID" value="GLT17471.1"/>
    <property type="molecule type" value="Genomic_DNA"/>
</dbReference>
<sequence>MVVPQSDGNGNRPSDEAQTDDDVFFNAPEPKDDRKKVKTAQIISNASTPVPESGHKVVVPQSDGNGNWPTVEPARGVIGSGAYRGANYTGNNNHEKVRIANSPSGEAQTDDDVFFNAPETKDARAKILNGPERIDAHAVSVEHNSGEKINKLDTEFEVSSRKRDFTVAEGSKITGEISTTKLESKIDNHVGQFRTELNIPVNSSSDNHVGQFRTELNIPVNSSTGNHVGQFRTELNIPVNSGIDNHAGRFRTELVIPIDSRTAVRKERENQKVSILKEDNGQKTLSYGNHDDKVILSVGSWSNSKNRLRQPTIHSVNMQNLARQSMQGKQTEGTSGLHIFGGFAFHAADKTKFHRLYE</sequence>
<protein>
    <submittedName>
        <fullName evidence="2">Uncharacterized protein</fullName>
    </submittedName>
</protein>
<dbReference type="Proteomes" id="UP001157138">
    <property type="component" value="Unassembled WGS sequence"/>
</dbReference>